<evidence type="ECO:0000313" key="1">
    <source>
        <dbReference type="EMBL" id="KIK46165.1"/>
    </source>
</evidence>
<dbReference type="InParanoid" id="A0A0D0A7T7"/>
<keyword evidence="2" id="KW-1185">Reference proteome</keyword>
<accession>A0A0D0A7T7</accession>
<evidence type="ECO:0000313" key="2">
    <source>
        <dbReference type="Proteomes" id="UP000054485"/>
    </source>
</evidence>
<dbReference type="EMBL" id="KN835162">
    <property type="protein sequence ID" value="KIK46165.1"/>
    <property type="molecule type" value="Genomic_DNA"/>
</dbReference>
<sequence>MDLKHCPARTECLHSRWVQANAPQIRCIIHFPLDQEFFVLAQCVPGICHYCKGRLVQRSAFSAT</sequence>
<reference evidence="2" key="2">
    <citation type="submission" date="2015-01" db="EMBL/GenBank/DDBJ databases">
        <title>Evolutionary Origins and Diversification of the Mycorrhizal Mutualists.</title>
        <authorList>
            <consortium name="DOE Joint Genome Institute"/>
            <consortium name="Mycorrhizal Genomics Consortium"/>
            <person name="Kohler A."/>
            <person name="Kuo A."/>
            <person name="Nagy L.G."/>
            <person name="Floudas D."/>
            <person name="Copeland A."/>
            <person name="Barry K.W."/>
            <person name="Cichocki N."/>
            <person name="Veneault-Fourrey C."/>
            <person name="LaButti K."/>
            <person name="Lindquist E.A."/>
            <person name="Lipzen A."/>
            <person name="Lundell T."/>
            <person name="Morin E."/>
            <person name="Murat C."/>
            <person name="Riley R."/>
            <person name="Ohm R."/>
            <person name="Sun H."/>
            <person name="Tunlid A."/>
            <person name="Henrissat B."/>
            <person name="Grigoriev I.V."/>
            <person name="Hibbett D.S."/>
            <person name="Martin F."/>
        </authorList>
    </citation>
    <scope>NUCLEOTIDE SEQUENCE [LARGE SCALE GENOMIC DNA]</scope>
    <source>
        <strain evidence="2">UH-Slu-Lm8-n1</strain>
    </source>
</reference>
<gene>
    <name evidence="1" type="ORF">CY34DRAFT_800672</name>
</gene>
<dbReference type="HOGENOM" id="CLU_2869154_0_0_1"/>
<proteinExistence type="predicted"/>
<reference evidence="1 2" key="1">
    <citation type="submission" date="2014-04" db="EMBL/GenBank/DDBJ databases">
        <authorList>
            <consortium name="DOE Joint Genome Institute"/>
            <person name="Kuo A."/>
            <person name="Ruytinx J."/>
            <person name="Rineau F."/>
            <person name="Colpaert J."/>
            <person name="Kohler A."/>
            <person name="Nagy L.G."/>
            <person name="Floudas D."/>
            <person name="Copeland A."/>
            <person name="Barry K.W."/>
            <person name="Cichocki N."/>
            <person name="Veneault-Fourrey C."/>
            <person name="LaButti K."/>
            <person name="Lindquist E.A."/>
            <person name="Lipzen A."/>
            <person name="Lundell T."/>
            <person name="Morin E."/>
            <person name="Murat C."/>
            <person name="Sun H."/>
            <person name="Tunlid A."/>
            <person name="Henrissat B."/>
            <person name="Grigoriev I.V."/>
            <person name="Hibbett D.S."/>
            <person name="Martin F."/>
            <person name="Nordberg H.P."/>
            <person name="Cantor M.N."/>
            <person name="Hua S.X."/>
        </authorList>
    </citation>
    <scope>NUCLEOTIDE SEQUENCE [LARGE SCALE GENOMIC DNA]</scope>
    <source>
        <strain evidence="1 2">UH-Slu-Lm8-n1</strain>
    </source>
</reference>
<dbReference type="Proteomes" id="UP000054485">
    <property type="component" value="Unassembled WGS sequence"/>
</dbReference>
<organism evidence="1 2">
    <name type="scientific">Suillus luteus UH-Slu-Lm8-n1</name>
    <dbReference type="NCBI Taxonomy" id="930992"/>
    <lineage>
        <taxon>Eukaryota</taxon>
        <taxon>Fungi</taxon>
        <taxon>Dikarya</taxon>
        <taxon>Basidiomycota</taxon>
        <taxon>Agaricomycotina</taxon>
        <taxon>Agaricomycetes</taxon>
        <taxon>Agaricomycetidae</taxon>
        <taxon>Boletales</taxon>
        <taxon>Suillineae</taxon>
        <taxon>Suillaceae</taxon>
        <taxon>Suillus</taxon>
    </lineage>
</organism>
<name>A0A0D0A7T7_9AGAM</name>
<protein>
    <submittedName>
        <fullName evidence="1">Uncharacterized protein</fullName>
    </submittedName>
</protein>
<dbReference type="AlphaFoldDB" id="A0A0D0A7T7"/>